<dbReference type="GO" id="GO:0016740">
    <property type="term" value="F:transferase activity"/>
    <property type="evidence" value="ECO:0007669"/>
    <property type="project" value="UniProtKB-KW"/>
</dbReference>
<dbReference type="Pfam" id="PF05686">
    <property type="entry name" value="Glyco_transf_90"/>
    <property type="match status" value="1"/>
</dbReference>
<feature type="domain" description="Glycosyl transferase CAP10" evidence="2">
    <location>
        <begin position="78"/>
        <end position="304"/>
    </location>
</feature>
<name>A0ABY7LEB6_9GAMM</name>
<dbReference type="PANTHER" id="PTHR12203:SF35">
    <property type="entry name" value="PROTEIN O-GLUCOSYLTRANSFERASE 1"/>
    <property type="match status" value="1"/>
</dbReference>
<dbReference type="Proteomes" id="UP001164676">
    <property type="component" value="Chromosome"/>
</dbReference>
<dbReference type="RefSeq" id="WP_269597666.1">
    <property type="nucleotide sequence ID" value="NZ_CP114584.1"/>
</dbReference>
<gene>
    <name evidence="3" type="ORF">N7E60_12660</name>
</gene>
<evidence type="ECO:0000313" key="3">
    <source>
        <dbReference type="EMBL" id="WBA14527.1"/>
    </source>
</evidence>
<evidence type="ECO:0000259" key="2">
    <source>
        <dbReference type="SMART" id="SM00672"/>
    </source>
</evidence>
<dbReference type="InterPro" id="IPR051091">
    <property type="entry name" value="O-Glucosyltr/Glycosyltrsf_90"/>
</dbReference>
<evidence type="ECO:0000256" key="1">
    <source>
        <dbReference type="ARBA" id="ARBA00022679"/>
    </source>
</evidence>
<dbReference type="InterPro" id="IPR006598">
    <property type="entry name" value="CAP10"/>
</dbReference>
<proteinExistence type="predicted"/>
<reference evidence="3" key="1">
    <citation type="submission" date="2022-09" db="EMBL/GenBank/DDBJ databases">
        <authorList>
            <person name="Li Z.-J."/>
        </authorList>
    </citation>
    <scope>NUCLEOTIDE SEQUENCE</scope>
    <source>
        <strain evidence="3">TGB10</strain>
    </source>
</reference>
<keyword evidence="4" id="KW-1185">Reference proteome</keyword>
<dbReference type="SMART" id="SM00672">
    <property type="entry name" value="CAP10"/>
    <property type="match status" value="1"/>
</dbReference>
<dbReference type="PANTHER" id="PTHR12203">
    <property type="entry name" value="KDEL LYS-ASP-GLU-LEU CONTAINING - RELATED"/>
    <property type="match status" value="1"/>
</dbReference>
<dbReference type="EMBL" id="CP114584">
    <property type="protein sequence ID" value="WBA14527.1"/>
    <property type="molecule type" value="Genomic_DNA"/>
</dbReference>
<keyword evidence="1 3" id="KW-0808">Transferase</keyword>
<evidence type="ECO:0000313" key="4">
    <source>
        <dbReference type="Proteomes" id="UP001164676"/>
    </source>
</evidence>
<organism evidence="3 4">
    <name type="scientific">Salinivibrio proteolyticus</name>
    <dbReference type="NCBI Taxonomy" id="334715"/>
    <lineage>
        <taxon>Bacteria</taxon>
        <taxon>Pseudomonadati</taxon>
        <taxon>Pseudomonadota</taxon>
        <taxon>Gammaproteobacteria</taxon>
        <taxon>Vibrionales</taxon>
        <taxon>Vibrionaceae</taxon>
        <taxon>Salinivibrio</taxon>
    </lineage>
</organism>
<sequence>MKKLRYYSYNLALNAIPNDWYRSWMCRQLLPIYQQHKSDIDQRVSYYNRLNAPFCLSEQYCDHQTGRVRQDHGSVYFLDILRVMRWFPNGLFLHYLGGDVTQPPLTPAFVKSRPIHGDNQNAVLLKLNAVRHFQFIDDPVPFGQKRDSAVWRGRCFNHKRRQLLRRFYTHPIIDVGDTSPVNDTDQAYRKAPLTPHAQLQHKFILSVEGKDVATNLKWILSSNSLCLSPPLEYETWFMEGQLIPGVHYAAVNADFSNLEAVIDHYLTYPHEAQAIIHNAHQWVNQFRDRQKEAVISYLVAEKYFRLSQQVRERTDYAF</sequence>
<accession>A0ABY7LEB6</accession>
<protein>
    <submittedName>
        <fullName evidence="3">Glycosyl transferase family 90</fullName>
    </submittedName>
</protein>